<evidence type="ECO:0000313" key="2">
    <source>
        <dbReference type="EMBL" id="RXN07241.1"/>
    </source>
</evidence>
<comment type="caution">
    <text evidence="2">The sequence shown here is derived from an EMBL/GenBank/DDBJ whole genome shotgun (WGS) entry which is preliminary data.</text>
</comment>
<feature type="region of interest" description="Disordered" evidence="1">
    <location>
        <begin position="62"/>
        <end position="100"/>
    </location>
</feature>
<name>A0A498LGG9_LABRO</name>
<dbReference type="Proteomes" id="UP000290572">
    <property type="component" value="Unassembled WGS sequence"/>
</dbReference>
<organism evidence="2 3">
    <name type="scientific">Labeo rohita</name>
    <name type="common">Indian major carp</name>
    <name type="synonym">Cyprinus rohita</name>
    <dbReference type="NCBI Taxonomy" id="84645"/>
    <lineage>
        <taxon>Eukaryota</taxon>
        <taxon>Metazoa</taxon>
        <taxon>Chordata</taxon>
        <taxon>Craniata</taxon>
        <taxon>Vertebrata</taxon>
        <taxon>Euteleostomi</taxon>
        <taxon>Actinopterygii</taxon>
        <taxon>Neopterygii</taxon>
        <taxon>Teleostei</taxon>
        <taxon>Ostariophysi</taxon>
        <taxon>Cypriniformes</taxon>
        <taxon>Cyprinidae</taxon>
        <taxon>Labeoninae</taxon>
        <taxon>Labeonini</taxon>
        <taxon>Labeo</taxon>
    </lineage>
</organism>
<accession>A0A498LGG9</accession>
<gene>
    <name evidence="2" type="ORF">ROHU_011956</name>
</gene>
<dbReference type="AlphaFoldDB" id="A0A498LGG9"/>
<reference evidence="2 3" key="1">
    <citation type="submission" date="2018-03" db="EMBL/GenBank/DDBJ databases">
        <title>Draft genome sequence of Rohu Carp (Labeo rohita).</title>
        <authorList>
            <person name="Das P."/>
            <person name="Kushwaha B."/>
            <person name="Joshi C.G."/>
            <person name="Kumar D."/>
            <person name="Nagpure N.S."/>
            <person name="Sahoo L."/>
            <person name="Das S.P."/>
            <person name="Bit A."/>
            <person name="Patnaik S."/>
            <person name="Meher P.K."/>
            <person name="Jayasankar P."/>
            <person name="Koringa P.G."/>
            <person name="Patel N.V."/>
            <person name="Hinsu A.T."/>
            <person name="Kumar R."/>
            <person name="Pandey M."/>
            <person name="Agarwal S."/>
            <person name="Srivastava S."/>
            <person name="Singh M."/>
            <person name="Iquebal M.A."/>
            <person name="Jaiswal S."/>
            <person name="Angadi U.B."/>
            <person name="Kumar N."/>
            <person name="Raza M."/>
            <person name="Shah T.M."/>
            <person name="Rai A."/>
            <person name="Jena J.K."/>
        </authorList>
    </citation>
    <scope>NUCLEOTIDE SEQUENCE [LARGE SCALE GENOMIC DNA]</scope>
    <source>
        <strain evidence="2">DASCIFA01</strain>
        <tissue evidence="2">Testis</tissue>
    </source>
</reference>
<protein>
    <submittedName>
        <fullName evidence="2">EGF-like module-containing mucin-like hormone receptor-like 1</fullName>
    </submittedName>
</protein>
<dbReference type="EMBL" id="QBIY01013350">
    <property type="protein sequence ID" value="RXN07241.1"/>
    <property type="molecule type" value="Genomic_DNA"/>
</dbReference>
<sequence length="100" mass="11255">MVRDRIVFSIHSLRVREKLLSVGSELTLDKAMDIARSHKVAQAQLKTFTNSACNPRDQVVHAVTAQKESRKRAKKAEMKASHQNSNDVTERSRNCGYCGN</sequence>
<proteinExistence type="predicted"/>
<keyword evidence="3" id="KW-1185">Reference proteome</keyword>
<dbReference type="STRING" id="84645.A0A498LGG9"/>
<keyword evidence="2" id="KW-0675">Receptor</keyword>
<evidence type="ECO:0000256" key="1">
    <source>
        <dbReference type="SAM" id="MobiDB-lite"/>
    </source>
</evidence>
<evidence type="ECO:0000313" key="3">
    <source>
        <dbReference type="Proteomes" id="UP000290572"/>
    </source>
</evidence>